<evidence type="ECO:0000256" key="2">
    <source>
        <dbReference type="SAM" id="Phobius"/>
    </source>
</evidence>
<evidence type="ECO:0000256" key="1">
    <source>
        <dbReference type="SAM" id="MobiDB-lite"/>
    </source>
</evidence>
<dbReference type="EMBL" id="WHUW01000016">
    <property type="protein sequence ID" value="KAF8438640.1"/>
    <property type="molecule type" value="Genomic_DNA"/>
</dbReference>
<feature type="compositionally biased region" description="Acidic residues" evidence="1">
    <location>
        <begin position="149"/>
        <end position="168"/>
    </location>
</feature>
<organism evidence="3 4">
    <name type="scientific">Boletus edulis BED1</name>
    <dbReference type="NCBI Taxonomy" id="1328754"/>
    <lineage>
        <taxon>Eukaryota</taxon>
        <taxon>Fungi</taxon>
        <taxon>Dikarya</taxon>
        <taxon>Basidiomycota</taxon>
        <taxon>Agaricomycotina</taxon>
        <taxon>Agaricomycetes</taxon>
        <taxon>Agaricomycetidae</taxon>
        <taxon>Boletales</taxon>
        <taxon>Boletineae</taxon>
        <taxon>Boletaceae</taxon>
        <taxon>Boletoideae</taxon>
        <taxon>Boletus</taxon>
    </lineage>
</organism>
<reference evidence="3" key="2">
    <citation type="journal article" date="2020" name="Nat. Commun.">
        <title>Large-scale genome sequencing of mycorrhizal fungi provides insights into the early evolution of symbiotic traits.</title>
        <authorList>
            <person name="Miyauchi S."/>
            <person name="Kiss E."/>
            <person name="Kuo A."/>
            <person name="Drula E."/>
            <person name="Kohler A."/>
            <person name="Sanchez-Garcia M."/>
            <person name="Morin E."/>
            <person name="Andreopoulos B."/>
            <person name="Barry K.W."/>
            <person name="Bonito G."/>
            <person name="Buee M."/>
            <person name="Carver A."/>
            <person name="Chen C."/>
            <person name="Cichocki N."/>
            <person name="Clum A."/>
            <person name="Culley D."/>
            <person name="Crous P.W."/>
            <person name="Fauchery L."/>
            <person name="Girlanda M."/>
            <person name="Hayes R.D."/>
            <person name="Keri Z."/>
            <person name="LaButti K."/>
            <person name="Lipzen A."/>
            <person name="Lombard V."/>
            <person name="Magnuson J."/>
            <person name="Maillard F."/>
            <person name="Murat C."/>
            <person name="Nolan M."/>
            <person name="Ohm R.A."/>
            <person name="Pangilinan J."/>
            <person name="Pereira M.F."/>
            <person name="Perotto S."/>
            <person name="Peter M."/>
            <person name="Pfister S."/>
            <person name="Riley R."/>
            <person name="Sitrit Y."/>
            <person name="Stielow J.B."/>
            <person name="Szollosi G."/>
            <person name="Zifcakova L."/>
            <person name="Stursova M."/>
            <person name="Spatafora J.W."/>
            <person name="Tedersoo L."/>
            <person name="Vaario L.M."/>
            <person name="Yamada A."/>
            <person name="Yan M."/>
            <person name="Wang P."/>
            <person name="Xu J."/>
            <person name="Bruns T."/>
            <person name="Baldrian P."/>
            <person name="Vilgalys R."/>
            <person name="Dunand C."/>
            <person name="Henrissat B."/>
            <person name="Grigoriev I.V."/>
            <person name="Hibbett D."/>
            <person name="Nagy L.G."/>
            <person name="Martin F.M."/>
        </authorList>
    </citation>
    <scope>NUCLEOTIDE SEQUENCE</scope>
    <source>
        <strain evidence="3">BED1</strain>
    </source>
</reference>
<sequence length="228" mass="24207">MSPIPSIASTAFALSTPAPSVTLHPDSTGQSTPSMSLHLLGTGSVLVAVVALVSVARYFYHGRGTVNHTQTSNTWVSLTGLLSYIRHRCSPSTSTATATDCQWPVDVEVGIELVEVHPRMPSTPAIYVEDEANENPVPDLPGVNSVLDIDMDDDDNSDDDDSDGDDDNGTTTRDDDNGDDSDGDHDSDGVDDNRDDDNGDDSDGDHGLGWGQRLGRGQLRRGELDLGA</sequence>
<name>A0AAD4BS99_BOLED</name>
<gene>
    <name evidence="3" type="ORF">L210DRAFT_2277661</name>
</gene>
<evidence type="ECO:0000313" key="4">
    <source>
        <dbReference type="Proteomes" id="UP001194468"/>
    </source>
</evidence>
<dbReference type="Proteomes" id="UP001194468">
    <property type="component" value="Unassembled WGS sequence"/>
</dbReference>
<reference evidence="3" key="1">
    <citation type="submission" date="2019-10" db="EMBL/GenBank/DDBJ databases">
        <authorList>
            <consortium name="DOE Joint Genome Institute"/>
            <person name="Kuo A."/>
            <person name="Miyauchi S."/>
            <person name="Kiss E."/>
            <person name="Drula E."/>
            <person name="Kohler A."/>
            <person name="Sanchez-Garcia M."/>
            <person name="Andreopoulos B."/>
            <person name="Barry K.W."/>
            <person name="Bonito G."/>
            <person name="Buee M."/>
            <person name="Carver A."/>
            <person name="Chen C."/>
            <person name="Cichocki N."/>
            <person name="Clum A."/>
            <person name="Culley D."/>
            <person name="Crous P.W."/>
            <person name="Fauchery L."/>
            <person name="Girlanda M."/>
            <person name="Hayes R."/>
            <person name="Keri Z."/>
            <person name="LaButti K."/>
            <person name="Lipzen A."/>
            <person name="Lombard V."/>
            <person name="Magnuson J."/>
            <person name="Maillard F."/>
            <person name="Morin E."/>
            <person name="Murat C."/>
            <person name="Nolan M."/>
            <person name="Ohm R."/>
            <person name="Pangilinan J."/>
            <person name="Pereira M."/>
            <person name="Perotto S."/>
            <person name="Peter M."/>
            <person name="Riley R."/>
            <person name="Sitrit Y."/>
            <person name="Stielow B."/>
            <person name="Szollosi G."/>
            <person name="Zifcakova L."/>
            <person name="Stursova M."/>
            <person name="Spatafora J.W."/>
            <person name="Tedersoo L."/>
            <person name="Vaario L.-M."/>
            <person name="Yamada A."/>
            <person name="Yan M."/>
            <person name="Wang P."/>
            <person name="Xu J."/>
            <person name="Bruns T."/>
            <person name="Baldrian P."/>
            <person name="Vilgalys R."/>
            <person name="Henrissat B."/>
            <person name="Grigoriev I.V."/>
            <person name="Hibbett D."/>
            <person name="Nagy L.G."/>
            <person name="Martin F.M."/>
        </authorList>
    </citation>
    <scope>NUCLEOTIDE SEQUENCE</scope>
    <source>
        <strain evidence="3">BED1</strain>
    </source>
</reference>
<keyword evidence="2" id="KW-0812">Transmembrane</keyword>
<comment type="caution">
    <text evidence="3">The sequence shown here is derived from an EMBL/GenBank/DDBJ whole genome shotgun (WGS) entry which is preliminary data.</text>
</comment>
<accession>A0AAD4BS99</accession>
<protein>
    <submittedName>
        <fullName evidence="3">Uncharacterized protein</fullName>
    </submittedName>
</protein>
<keyword evidence="2" id="KW-1133">Transmembrane helix</keyword>
<feature type="transmembrane region" description="Helical" evidence="2">
    <location>
        <begin position="36"/>
        <end position="60"/>
    </location>
</feature>
<keyword evidence="4" id="KW-1185">Reference proteome</keyword>
<keyword evidence="2" id="KW-0472">Membrane</keyword>
<feature type="compositionally biased region" description="Acidic residues" evidence="1">
    <location>
        <begin position="193"/>
        <end position="203"/>
    </location>
</feature>
<proteinExistence type="predicted"/>
<dbReference type="AlphaFoldDB" id="A0AAD4BS99"/>
<evidence type="ECO:0000313" key="3">
    <source>
        <dbReference type="EMBL" id="KAF8438640.1"/>
    </source>
</evidence>
<feature type="region of interest" description="Disordered" evidence="1">
    <location>
        <begin position="132"/>
        <end position="228"/>
    </location>
</feature>